<dbReference type="EMBL" id="KN832881">
    <property type="protein sequence ID" value="KIM97903.1"/>
    <property type="molecule type" value="Genomic_DNA"/>
</dbReference>
<keyword evidence="2" id="KW-0521">NADP</keyword>
<dbReference type="PRINTS" id="PR00081">
    <property type="entry name" value="GDHRDH"/>
</dbReference>
<evidence type="ECO:0000256" key="1">
    <source>
        <dbReference type="ARBA" id="ARBA00006484"/>
    </source>
</evidence>
<dbReference type="Proteomes" id="UP000054321">
    <property type="component" value="Unassembled WGS sequence"/>
</dbReference>
<protein>
    <recommendedName>
        <fullName evidence="6">Brn1</fullName>
    </recommendedName>
</protein>
<evidence type="ECO:0000313" key="5">
    <source>
        <dbReference type="Proteomes" id="UP000054321"/>
    </source>
</evidence>
<evidence type="ECO:0008006" key="6">
    <source>
        <dbReference type="Google" id="ProtNLM"/>
    </source>
</evidence>
<dbReference type="PROSITE" id="PS00061">
    <property type="entry name" value="ADH_SHORT"/>
    <property type="match status" value="1"/>
</dbReference>
<organism evidence="4 5">
    <name type="scientific">Oidiodendron maius (strain Zn)</name>
    <dbReference type="NCBI Taxonomy" id="913774"/>
    <lineage>
        <taxon>Eukaryota</taxon>
        <taxon>Fungi</taxon>
        <taxon>Dikarya</taxon>
        <taxon>Ascomycota</taxon>
        <taxon>Pezizomycotina</taxon>
        <taxon>Leotiomycetes</taxon>
        <taxon>Leotiomycetes incertae sedis</taxon>
        <taxon>Myxotrichaceae</taxon>
        <taxon>Oidiodendron</taxon>
    </lineage>
</organism>
<dbReference type="InterPro" id="IPR036291">
    <property type="entry name" value="NAD(P)-bd_dom_sf"/>
</dbReference>
<comment type="similarity">
    <text evidence="1">Belongs to the short-chain dehydrogenases/reductases (SDR) family.</text>
</comment>
<proteinExistence type="inferred from homology"/>
<dbReference type="SUPFAM" id="SSF51735">
    <property type="entry name" value="NAD(P)-binding Rossmann-fold domains"/>
    <property type="match status" value="1"/>
</dbReference>
<dbReference type="OrthoDB" id="47007at2759"/>
<name>A0A0C3CFY9_OIDMZ</name>
<evidence type="ECO:0000256" key="3">
    <source>
        <dbReference type="ARBA" id="ARBA00023002"/>
    </source>
</evidence>
<dbReference type="STRING" id="913774.A0A0C3CFY9"/>
<dbReference type="InterPro" id="IPR020904">
    <property type="entry name" value="Sc_DH/Rdtase_CS"/>
</dbReference>
<dbReference type="HOGENOM" id="CLU_010194_1_3_1"/>
<gene>
    <name evidence="4" type="ORF">OIDMADRAFT_182257</name>
</gene>
<dbReference type="Pfam" id="PF13561">
    <property type="entry name" value="adh_short_C2"/>
    <property type="match status" value="1"/>
</dbReference>
<dbReference type="PANTHER" id="PTHR48107:SF7">
    <property type="entry name" value="RE15974P"/>
    <property type="match status" value="1"/>
</dbReference>
<keyword evidence="5" id="KW-1185">Reference proteome</keyword>
<evidence type="ECO:0000313" key="4">
    <source>
        <dbReference type="EMBL" id="KIM97903.1"/>
    </source>
</evidence>
<evidence type="ECO:0000256" key="2">
    <source>
        <dbReference type="ARBA" id="ARBA00022857"/>
    </source>
</evidence>
<dbReference type="InterPro" id="IPR002347">
    <property type="entry name" value="SDR_fam"/>
</dbReference>
<dbReference type="AlphaFoldDB" id="A0A0C3CFY9"/>
<dbReference type="GO" id="GO:0016614">
    <property type="term" value="F:oxidoreductase activity, acting on CH-OH group of donors"/>
    <property type="evidence" value="ECO:0007669"/>
    <property type="project" value="UniProtKB-ARBA"/>
</dbReference>
<sequence length="249" mass="25836">MSSAKPLDGKVAIVTGGSRGIGRATVLQLAADGAKVVVNYANSAAEANEVVAQIGADKALAIKADAGNIEEIGKLVDGTVQKFGKIDIIVACAAVMHLNELDKTTEAIYDATFALNVKGPLFLAQKAVPHMSSGGRIIFFGTTICTASTVTPNYLAYCSSKGAIEQMTRVMSKDLARKGIMVNCVSPGPTATDLFLKGKSEQMLKFIAGLNPQGRLGTPEDIAQVVAFVSGPSSGWMTGQNLRVNGGMA</sequence>
<dbReference type="PANTHER" id="PTHR48107">
    <property type="entry name" value="NADPH-DEPENDENT ALDEHYDE REDUCTASE-LIKE PROTEIN, CHLOROPLASTIC-RELATED"/>
    <property type="match status" value="1"/>
</dbReference>
<keyword evidence="3" id="KW-0560">Oxidoreductase</keyword>
<dbReference type="GO" id="GO:0009688">
    <property type="term" value="P:abscisic acid biosynthetic process"/>
    <property type="evidence" value="ECO:0007669"/>
    <property type="project" value="UniProtKB-ARBA"/>
</dbReference>
<dbReference type="InParanoid" id="A0A0C3CFY9"/>
<dbReference type="FunFam" id="3.40.50.720:FF:000084">
    <property type="entry name" value="Short-chain dehydrogenase reductase"/>
    <property type="match status" value="1"/>
</dbReference>
<reference evidence="5" key="2">
    <citation type="submission" date="2015-01" db="EMBL/GenBank/DDBJ databases">
        <title>Evolutionary Origins and Diversification of the Mycorrhizal Mutualists.</title>
        <authorList>
            <consortium name="DOE Joint Genome Institute"/>
            <consortium name="Mycorrhizal Genomics Consortium"/>
            <person name="Kohler A."/>
            <person name="Kuo A."/>
            <person name="Nagy L.G."/>
            <person name="Floudas D."/>
            <person name="Copeland A."/>
            <person name="Barry K.W."/>
            <person name="Cichocki N."/>
            <person name="Veneault-Fourrey C."/>
            <person name="LaButti K."/>
            <person name="Lindquist E.A."/>
            <person name="Lipzen A."/>
            <person name="Lundell T."/>
            <person name="Morin E."/>
            <person name="Murat C."/>
            <person name="Riley R."/>
            <person name="Ohm R."/>
            <person name="Sun H."/>
            <person name="Tunlid A."/>
            <person name="Henrissat B."/>
            <person name="Grigoriev I.V."/>
            <person name="Hibbett D.S."/>
            <person name="Martin F."/>
        </authorList>
    </citation>
    <scope>NUCLEOTIDE SEQUENCE [LARGE SCALE GENOMIC DNA]</scope>
    <source>
        <strain evidence="5">Zn</strain>
    </source>
</reference>
<reference evidence="4 5" key="1">
    <citation type="submission" date="2014-04" db="EMBL/GenBank/DDBJ databases">
        <authorList>
            <consortium name="DOE Joint Genome Institute"/>
            <person name="Kuo A."/>
            <person name="Martino E."/>
            <person name="Perotto S."/>
            <person name="Kohler A."/>
            <person name="Nagy L.G."/>
            <person name="Floudas D."/>
            <person name="Copeland A."/>
            <person name="Barry K.W."/>
            <person name="Cichocki N."/>
            <person name="Veneault-Fourrey C."/>
            <person name="LaButti K."/>
            <person name="Lindquist E.A."/>
            <person name="Lipzen A."/>
            <person name="Lundell T."/>
            <person name="Morin E."/>
            <person name="Murat C."/>
            <person name="Sun H."/>
            <person name="Tunlid A."/>
            <person name="Henrissat B."/>
            <person name="Grigoriev I.V."/>
            <person name="Hibbett D.S."/>
            <person name="Martin F."/>
            <person name="Nordberg H.P."/>
            <person name="Cantor M.N."/>
            <person name="Hua S.X."/>
        </authorList>
    </citation>
    <scope>NUCLEOTIDE SEQUENCE [LARGE SCALE GENOMIC DNA]</scope>
    <source>
        <strain evidence="4 5">Zn</strain>
    </source>
</reference>
<dbReference type="Gene3D" id="3.40.50.720">
    <property type="entry name" value="NAD(P)-binding Rossmann-like Domain"/>
    <property type="match status" value="1"/>
</dbReference>
<accession>A0A0C3CFY9</accession>